<protein>
    <submittedName>
        <fullName evidence="5">Aldehyde dehydrogenase 8 member A1</fullName>
    </submittedName>
</protein>
<dbReference type="Proteomes" id="UP001211907">
    <property type="component" value="Unassembled WGS sequence"/>
</dbReference>
<dbReference type="FunFam" id="3.40.605.10:FF:000007">
    <property type="entry name" value="NAD/NADP-dependent betaine aldehyde dehydrogenase"/>
    <property type="match status" value="1"/>
</dbReference>
<dbReference type="InterPro" id="IPR016161">
    <property type="entry name" value="Ald_DH/histidinol_DH"/>
</dbReference>
<feature type="domain" description="Aldehyde dehydrogenase" evidence="4">
    <location>
        <begin position="34"/>
        <end position="242"/>
    </location>
</feature>
<accession>A0AAD5XL59</accession>
<dbReference type="PANTHER" id="PTHR43720:SF2">
    <property type="entry name" value="2-AMINOMUCONIC SEMIALDEHYDE DEHYDROGENASE"/>
    <property type="match status" value="1"/>
</dbReference>
<evidence type="ECO:0000256" key="1">
    <source>
        <dbReference type="ARBA" id="ARBA00009986"/>
    </source>
</evidence>
<organism evidence="5 6">
    <name type="scientific">Physocladia obscura</name>
    <dbReference type="NCBI Taxonomy" id="109957"/>
    <lineage>
        <taxon>Eukaryota</taxon>
        <taxon>Fungi</taxon>
        <taxon>Fungi incertae sedis</taxon>
        <taxon>Chytridiomycota</taxon>
        <taxon>Chytridiomycota incertae sedis</taxon>
        <taxon>Chytridiomycetes</taxon>
        <taxon>Chytridiales</taxon>
        <taxon>Chytriomycetaceae</taxon>
        <taxon>Physocladia</taxon>
    </lineage>
</organism>
<reference evidence="5" key="1">
    <citation type="submission" date="2020-05" db="EMBL/GenBank/DDBJ databases">
        <title>Phylogenomic resolution of chytrid fungi.</title>
        <authorList>
            <person name="Stajich J.E."/>
            <person name="Amses K."/>
            <person name="Simmons R."/>
            <person name="Seto K."/>
            <person name="Myers J."/>
            <person name="Bonds A."/>
            <person name="Quandt C.A."/>
            <person name="Barry K."/>
            <person name="Liu P."/>
            <person name="Grigoriev I."/>
            <person name="Longcore J.E."/>
            <person name="James T.Y."/>
        </authorList>
    </citation>
    <scope>NUCLEOTIDE SEQUENCE</scope>
    <source>
        <strain evidence="5">JEL0513</strain>
    </source>
</reference>
<name>A0AAD5XL59_9FUNG</name>
<evidence type="ECO:0000313" key="5">
    <source>
        <dbReference type="EMBL" id="KAJ3141467.1"/>
    </source>
</evidence>
<dbReference type="Pfam" id="PF00171">
    <property type="entry name" value="Aldedh"/>
    <property type="match status" value="1"/>
</dbReference>
<dbReference type="GO" id="GO:0016620">
    <property type="term" value="F:oxidoreductase activity, acting on the aldehyde or oxo group of donors, NAD or NADP as acceptor"/>
    <property type="evidence" value="ECO:0007669"/>
    <property type="project" value="TreeGrafter"/>
</dbReference>
<keyword evidence="6" id="KW-1185">Reference proteome</keyword>
<evidence type="ECO:0000259" key="4">
    <source>
        <dbReference type="Pfam" id="PF00171"/>
    </source>
</evidence>
<keyword evidence="2" id="KW-0560">Oxidoreductase</keyword>
<evidence type="ECO:0000256" key="2">
    <source>
        <dbReference type="ARBA" id="ARBA00023002"/>
    </source>
</evidence>
<dbReference type="EMBL" id="JADGJH010000030">
    <property type="protein sequence ID" value="KAJ3141467.1"/>
    <property type="molecule type" value="Genomic_DNA"/>
</dbReference>
<evidence type="ECO:0000256" key="3">
    <source>
        <dbReference type="ARBA" id="ARBA00023027"/>
    </source>
</evidence>
<comment type="similarity">
    <text evidence="1">Belongs to the aldehyde dehydrogenase family.</text>
</comment>
<proteinExistence type="inferred from homology"/>
<dbReference type="Gene3D" id="3.40.605.10">
    <property type="entry name" value="Aldehyde Dehydrogenase, Chain A, domain 1"/>
    <property type="match status" value="1"/>
</dbReference>
<comment type="caution">
    <text evidence="5">The sequence shown here is derived from an EMBL/GenBank/DDBJ whole genome shotgun (WGS) entry which is preliminary data.</text>
</comment>
<dbReference type="InterPro" id="IPR015590">
    <property type="entry name" value="Aldehyde_DH_dom"/>
</dbReference>
<keyword evidence="3" id="KW-0520">NAD</keyword>
<gene>
    <name evidence="5" type="primary">ALDH8A1_2</name>
    <name evidence="5" type="ORF">HK100_006477</name>
</gene>
<dbReference type="AlphaFoldDB" id="A0AAD5XL59"/>
<feature type="non-terminal residue" evidence="5">
    <location>
        <position position="1"/>
    </location>
</feature>
<evidence type="ECO:0000313" key="6">
    <source>
        <dbReference type="Proteomes" id="UP001211907"/>
    </source>
</evidence>
<sequence length="244" mass="24992">RAVAGRRERTDGKSLCVGGGGADGEYAAPVGGRYLESENPADGRVHALVPDSDADDVALAVAAASRAFAGWAATARTERAAVLQRAASLLEARLDEFAAAEARDQGKPAGLARAVDIPRAVHNLRFFASAVLHAAHAASDCDVGGGLNVVQRVPVGVAALVSPWNLPLYLATWKLAPAIASGCTCVLKPSEFTSLTAYMFAGILSQAGLPKGVVNIVFGTGPRAGAPLVSHKNVKLVSFTGGDK</sequence>
<dbReference type="SUPFAM" id="SSF53720">
    <property type="entry name" value="ALDH-like"/>
    <property type="match status" value="1"/>
</dbReference>
<dbReference type="PANTHER" id="PTHR43720">
    <property type="entry name" value="2-AMINOMUCONIC SEMIALDEHYDE DEHYDROGENASE"/>
    <property type="match status" value="1"/>
</dbReference>
<dbReference type="InterPro" id="IPR016162">
    <property type="entry name" value="Ald_DH_N"/>
</dbReference>